<reference evidence="6 7" key="1">
    <citation type="submission" date="2020-08" db="EMBL/GenBank/DDBJ databases">
        <title>Sequencing the genomes of 1000 actinobacteria strains.</title>
        <authorList>
            <person name="Klenk H.-P."/>
        </authorList>
    </citation>
    <scope>NUCLEOTIDE SEQUENCE [LARGE SCALE GENOMIC DNA]</scope>
    <source>
        <strain evidence="6 7">DSM 45584</strain>
    </source>
</reference>
<evidence type="ECO:0000313" key="7">
    <source>
        <dbReference type="Proteomes" id="UP000584374"/>
    </source>
</evidence>
<dbReference type="SUPFAM" id="SSF52540">
    <property type="entry name" value="P-loop containing nucleoside triphosphate hydrolases"/>
    <property type="match status" value="2"/>
</dbReference>
<dbReference type="GO" id="GO:0005524">
    <property type="term" value="F:ATP binding"/>
    <property type="evidence" value="ECO:0007669"/>
    <property type="project" value="UniProtKB-UniRule"/>
</dbReference>
<dbReference type="InterPro" id="IPR027417">
    <property type="entry name" value="P-loop_NTPase"/>
</dbReference>
<feature type="region of interest" description="Disordered" evidence="4">
    <location>
        <begin position="607"/>
        <end position="631"/>
    </location>
</feature>
<dbReference type="InterPro" id="IPR003593">
    <property type="entry name" value="AAA+_ATPase"/>
</dbReference>
<dbReference type="InterPro" id="IPR002543">
    <property type="entry name" value="FtsK_dom"/>
</dbReference>
<dbReference type="GO" id="GO:0003677">
    <property type="term" value="F:DNA binding"/>
    <property type="evidence" value="ECO:0007669"/>
    <property type="project" value="InterPro"/>
</dbReference>
<dbReference type="AlphaFoldDB" id="A0A840PZN5"/>
<dbReference type="PROSITE" id="PS50901">
    <property type="entry name" value="FTSK"/>
    <property type="match status" value="2"/>
</dbReference>
<keyword evidence="1 3" id="KW-0547">Nucleotide-binding</keyword>
<evidence type="ECO:0000256" key="2">
    <source>
        <dbReference type="ARBA" id="ARBA00022840"/>
    </source>
</evidence>
<evidence type="ECO:0000256" key="3">
    <source>
        <dbReference type="PROSITE-ProRule" id="PRU00289"/>
    </source>
</evidence>
<organism evidence="6 7">
    <name type="scientific">Saccharopolyspora phatthalungensis</name>
    <dbReference type="NCBI Taxonomy" id="664693"/>
    <lineage>
        <taxon>Bacteria</taxon>
        <taxon>Bacillati</taxon>
        <taxon>Actinomycetota</taxon>
        <taxon>Actinomycetes</taxon>
        <taxon>Pseudonocardiales</taxon>
        <taxon>Pseudonocardiaceae</taxon>
        <taxon>Saccharopolyspora</taxon>
    </lineage>
</organism>
<dbReference type="PANTHER" id="PTHR22683">
    <property type="entry name" value="SPORULATION PROTEIN RELATED"/>
    <property type="match status" value="1"/>
</dbReference>
<dbReference type="EMBL" id="JACHIW010000001">
    <property type="protein sequence ID" value="MBB5153484.1"/>
    <property type="molecule type" value="Genomic_DNA"/>
</dbReference>
<evidence type="ECO:0000313" key="6">
    <source>
        <dbReference type="EMBL" id="MBB5153484.1"/>
    </source>
</evidence>
<comment type="caution">
    <text evidence="6">The sequence shown here is derived from an EMBL/GenBank/DDBJ whole genome shotgun (WGS) entry which is preliminary data.</text>
</comment>
<evidence type="ECO:0000256" key="1">
    <source>
        <dbReference type="ARBA" id="ARBA00022741"/>
    </source>
</evidence>
<evidence type="ECO:0000259" key="5">
    <source>
        <dbReference type="PROSITE" id="PS50901"/>
    </source>
</evidence>
<feature type="domain" description="FtsK" evidence="5">
    <location>
        <begin position="47"/>
        <end position="237"/>
    </location>
</feature>
<proteinExistence type="predicted"/>
<dbReference type="RefSeq" id="WP_184724305.1">
    <property type="nucleotide sequence ID" value="NZ_JACHIW010000001.1"/>
</dbReference>
<dbReference type="Proteomes" id="UP000584374">
    <property type="component" value="Unassembled WGS sequence"/>
</dbReference>
<gene>
    <name evidence="6" type="ORF">BJ970_001018</name>
</gene>
<feature type="binding site" evidence="3">
    <location>
        <begin position="65"/>
        <end position="72"/>
    </location>
    <ligand>
        <name>ATP</name>
        <dbReference type="ChEBI" id="CHEBI:30616"/>
    </ligand>
</feature>
<feature type="compositionally biased region" description="Basic and acidic residues" evidence="4">
    <location>
        <begin position="617"/>
        <end position="631"/>
    </location>
</feature>
<keyword evidence="7" id="KW-1185">Reference proteome</keyword>
<dbReference type="PANTHER" id="PTHR22683:SF1">
    <property type="entry name" value="TYPE VII SECRETION SYSTEM PROTEIN ESSC"/>
    <property type="match status" value="1"/>
</dbReference>
<feature type="domain" description="FtsK" evidence="5">
    <location>
        <begin position="355"/>
        <end position="544"/>
    </location>
</feature>
<dbReference type="Gene3D" id="3.40.50.300">
    <property type="entry name" value="P-loop containing nucleotide triphosphate hydrolases"/>
    <property type="match status" value="2"/>
</dbReference>
<feature type="binding site" evidence="3">
    <location>
        <begin position="373"/>
        <end position="380"/>
    </location>
    <ligand>
        <name>ATP</name>
        <dbReference type="ChEBI" id="CHEBI:30616"/>
    </ligand>
</feature>
<name>A0A840PZN5_9PSEU</name>
<dbReference type="Pfam" id="PF01580">
    <property type="entry name" value="FtsK_SpoIIIE"/>
    <property type="match status" value="2"/>
</dbReference>
<dbReference type="SMART" id="SM00382">
    <property type="entry name" value="AAA"/>
    <property type="match status" value="2"/>
</dbReference>
<keyword evidence="2 3" id="KW-0067">ATP-binding</keyword>
<accession>A0A840PZN5</accession>
<dbReference type="InterPro" id="IPR050206">
    <property type="entry name" value="FtsK/SpoIIIE/SftA"/>
</dbReference>
<evidence type="ECO:0000256" key="4">
    <source>
        <dbReference type="SAM" id="MobiDB-lite"/>
    </source>
</evidence>
<sequence>MPRSDEPINLFDLVGFGDPAQCDLDRAWRRRSIEDLYRIPIGVDERGNPVHLDLKKCGHGVGIFGCAGSGKSELLRTILFGLAATHSSTSINFACISPEHCDQVWRTLYSLPHTALAAPMLSDDITGQRLDDALIGALDRQIELINRAEVKSFTEYQRIQPETDHEPMAMLLVAIDDLPGVLRDRPDFAAIIDRLARVRHSGIKLMYTAASAEQIPELARGIATRVALRSSESDSVTLIGRPWAHDLPDSPGNGYLAPLLRDSPIRFHAAFTDLPHGTPQGEHHPTIPQVFAERIHCQAPPARRLILPPPGELPAGIDTSLLAPEVTEDRGFAARPESPLNVPIGLSDNPFRHRHDPLLVDFAGADGNLAIVGRPRSGKTTAAQTTLLALALTHTPAEIRFHCLDFGGGGLAPLRDLPHTRVVTASHDSKYVAQAVDDLTDLLAKREKSFARNDIDSIAEFRKRRESEPLDELSTDHFLVIDGWPEVHQHPGLNERVLRLARRGLSYGIHLIVTANRWDDLPRELRELAGGRVELRLADPRDSLSSVECAQAVPADKPGRGVCNARHCAINMPVLGEELDYAEEGLPDGLGGKTRELVQRIRESWTESTPLPQLRRAPLDVDHAGLPKSEP</sequence>
<protein>
    <submittedName>
        <fullName evidence="6">S-DNA-T family DNA segregation ATPase FtsK/SpoIIIE</fullName>
    </submittedName>
</protein>